<accession>A0A127Q429</accession>
<dbReference type="Proteomes" id="UP000074561">
    <property type="component" value="Chromosome"/>
</dbReference>
<evidence type="ECO:0000313" key="2">
    <source>
        <dbReference type="Proteomes" id="UP000074561"/>
    </source>
</evidence>
<dbReference type="KEGG" id="cpra:CPter91_2425"/>
<dbReference type="STRING" id="279113.CPter91_2425"/>
<organism evidence="1 2">
    <name type="scientific">Collimonas pratensis</name>
    <dbReference type="NCBI Taxonomy" id="279113"/>
    <lineage>
        <taxon>Bacteria</taxon>
        <taxon>Pseudomonadati</taxon>
        <taxon>Pseudomonadota</taxon>
        <taxon>Betaproteobacteria</taxon>
        <taxon>Burkholderiales</taxon>
        <taxon>Oxalobacteraceae</taxon>
        <taxon>Collimonas</taxon>
    </lineage>
</organism>
<dbReference type="EMBL" id="CP013234">
    <property type="protein sequence ID" value="AMP04783.1"/>
    <property type="molecule type" value="Genomic_DNA"/>
</dbReference>
<protein>
    <submittedName>
        <fullName evidence="1">Uncharacterized protein</fullName>
    </submittedName>
</protein>
<dbReference type="AlphaFoldDB" id="A0A127Q429"/>
<reference evidence="1 2" key="1">
    <citation type="submission" date="2015-11" db="EMBL/GenBank/DDBJ databases">
        <title>Exploring the genomic traits of fungus-feeding bacterial genus Collimonas.</title>
        <authorList>
            <person name="Song C."/>
            <person name="Schmidt R."/>
            <person name="de Jager V."/>
            <person name="Krzyzanowska D."/>
            <person name="Jongedijk E."/>
            <person name="Cankar K."/>
            <person name="Beekwilder J."/>
            <person name="van Veen A."/>
            <person name="de Boer W."/>
            <person name="van Veen J.A."/>
            <person name="Garbeva P."/>
        </authorList>
    </citation>
    <scope>NUCLEOTIDE SEQUENCE [LARGE SCALE GENOMIC DNA]</scope>
    <source>
        <strain evidence="1 2">Ter91</strain>
    </source>
</reference>
<name>A0A127Q429_9BURK</name>
<gene>
    <name evidence="1" type="ORF">CPter91_2425</name>
</gene>
<evidence type="ECO:0000313" key="1">
    <source>
        <dbReference type="EMBL" id="AMP04783.1"/>
    </source>
</evidence>
<proteinExistence type="predicted"/>
<sequence>MNFFRAPMLISREYLFDIRNSFFKLQQKNITIYIVSNNKHFLHRARSIR</sequence>